<dbReference type="PANTHER" id="PTHR39209:SF2">
    <property type="entry name" value="CYTOPLASMIC PROTEIN"/>
    <property type="match status" value="1"/>
</dbReference>
<keyword evidence="3" id="KW-1185">Reference proteome</keyword>
<dbReference type="PATRIC" id="fig|1302272.5.peg.2290"/>
<sequence length="130" mass="14421">MYNYISLTYGVPVGGEDLAKVAGDLRLGVATGGEDFRPLGADEDEPGLPGEVIYYDQAGANVRCWNWREAQRTMLVEDTQRTALVVEAAYADQHAQVQKAVRAMQDLFEQELHVKGRIAILTRDNPEVQV</sequence>
<name>A0A0R1HN27_9LACO</name>
<gene>
    <name evidence="2" type="ORF">FC96_GL002242</name>
</gene>
<evidence type="ECO:0000313" key="3">
    <source>
        <dbReference type="Proteomes" id="UP000050911"/>
    </source>
</evidence>
<evidence type="ECO:0000313" key="2">
    <source>
        <dbReference type="EMBL" id="KRK47755.1"/>
    </source>
</evidence>
<organism evidence="2 3">
    <name type="scientific">Secundilactobacillus kimchicus JCM 15530</name>
    <dbReference type="NCBI Taxonomy" id="1302272"/>
    <lineage>
        <taxon>Bacteria</taxon>
        <taxon>Bacillati</taxon>
        <taxon>Bacillota</taxon>
        <taxon>Bacilli</taxon>
        <taxon>Lactobacillales</taxon>
        <taxon>Lactobacillaceae</taxon>
        <taxon>Secundilactobacillus</taxon>
    </lineage>
</organism>
<dbReference type="GO" id="GO:0004826">
    <property type="term" value="F:phenylalanine-tRNA ligase activity"/>
    <property type="evidence" value="ECO:0007669"/>
    <property type="project" value="InterPro"/>
</dbReference>
<dbReference type="Pfam" id="PF03483">
    <property type="entry name" value="B3_4"/>
    <property type="match status" value="1"/>
</dbReference>
<feature type="domain" description="B3/B4 tRNA-binding" evidence="1">
    <location>
        <begin position="2"/>
        <end position="93"/>
    </location>
</feature>
<protein>
    <submittedName>
        <fullName evidence="2">Solo B3 4 domain-containing protein</fullName>
    </submittedName>
</protein>
<dbReference type="AlphaFoldDB" id="A0A0R1HN27"/>
<dbReference type="InterPro" id="IPR005146">
    <property type="entry name" value="B3/B4_tRNA-bd"/>
</dbReference>
<evidence type="ECO:0000259" key="1">
    <source>
        <dbReference type="Pfam" id="PF03483"/>
    </source>
</evidence>
<dbReference type="PANTHER" id="PTHR39209">
    <property type="match status" value="1"/>
</dbReference>
<dbReference type="InterPro" id="IPR020825">
    <property type="entry name" value="Phe-tRNA_synthase-like_B3/B4"/>
</dbReference>
<proteinExistence type="predicted"/>
<dbReference type="SUPFAM" id="SSF56037">
    <property type="entry name" value="PheT/TilS domain"/>
    <property type="match status" value="1"/>
</dbReference>
<dbReference type="STRING" id="1302272.FC96_GL002242"/>
<dbReference type="EMBL" id="AZCX01000006">
    <property type="protein sequence ID" value="KRK47755.1"/>
    <property type="molecule type" value="Genomic_DNA"/>
</dbReference>
<dbReference type="Proteomes" id="UP000050911">
    <property type="component" value="Unassembled WGS sequence"/>
</dbReference>
<reference evidence="2 3" key="1">
    <citation type="journal article" date="2015" name="Genome Announc.">
        <title>Expanding the biotechnology potential of lactobacilli through comparative genomics of 213 strains and associated genera.</title>
        <authorList>
            <person name="Sun Z."/>
            <person name="Harris H.M."/>
            <person name="McCann A."/>
            <person name="Guo C."/>
            <person name="Argimon S."/>
            <person name="Zhang W."/>
            <person name="Yang X."/>
            <person name="Jeffery I.B."/>
            <person name="Cooney J.C."/>
            <person name="Kagawa T.F."/>
            <person name="Liu W."/>
            <person name="Song Y."/>
            <person name="Salvetti E."/>
            <person name="Wrobel A."/>
            <person name="Rasinkangas P."/>
            <person name="Parkhill J."/>
            <person name="Rea M.C."/>
            <person name="O'Sullivan O."/>
            <person name="Ritari J."/>
            <person name="Douillard F.P."/>
            <person name="Paul Ross R."/>
            <person name="Yang R."/>
            <person name="Briner A.E."/>
            <person name="Felis G.E."/>
            <person name="de Vos W.M."/>
            <person name="Barrangou R."/>
            <person name="Klaenhammer T.R."/>
            <person name="Caufield P.W."/>
            <person name="Cui Y."/>
            <person name="Zhang H."/>
            <person name="O'Toole P.W."/>
        </authorList>
    </citation>
    <scope>NUCLEOTIDE SEQUENCE [LARGE SCALE GENOMIC DNA]</scope>
    <source>
        <strain evidence="2 3">JCM 15530</strain>
    </source>
</reference>
<dbReference type="Gene3D" id="3.50.40.10">
    <property type="entry name" value="Phenylalanyl-trna Synthetase, Chain B, domain 3"/>
    <property type="match status" value="1"/>
</dbReference>
<accession>A0A0R1HN27</accession>
<dbReference type="GO" id="GO:0003723">
    <property type="term" value="F:RNA binding"/>
    <property type="evidence" value="ECO:0007669"/>
    <property type="project" value="InterPro"/>
</dbReference>
<comment type="caution">
    <text evidence="2">The sequence shown here is derived from an EMBL/GenBank/DDBJ whole genome shotgun (WGS) entry which is preliminary data.</text>
</comment>